<accession>A0A1M6VSC8</accession>
<reference evidence="2 3" key="1">
    <citation type="submission" date="2016-11" db="EMBL/GenBank/DDBJ databases">
        <authorList>
            <person name="Jaros S."/>
            <person name="Januszkiewicz K."/>
            <person name="Wedrychowicz H."/>
        </authorList>
    </citation>
    <scope>NUCLEOTIDE SEQUENCE [LARGE SCALE GENOMIC DNA]</scope>
    <source>
        <strain evidence="2 3">GAS499</strain>
    </source>
</reference>
<organism evidence="2 3">
    <name type="scientific">Bradyrhizobium lablabi</name>
    <dbReference type="NCBI Taxonomy" id="722472"/>
    <lineage>
        <taxon>Bacteria</taxon>
        <taxon>Pseudomonadati</taxon>
        <taxon>Pseudomonadota</taxon>
        <taxon>Alphaproteobacteria</taxon>
        <taxon>Hyphomicrobiales</taxon>
        <taxon>Nitrobacteraceae</taxon>
        <taxon>Bradyrhizobium</taxon>
    </lineage>
</organism>
<protein>
    <submittedName>
        <fullName evidence="2">Uncharacterized protein</fullName>
    </submittedName>
</protein>
<evidence type="ECO:0000313" key="2">
    <source>
        <dbReference type="EMBL" id="SHK84146.1"/>
    </source>
</evidence>
<dbReference type="EMBL" id="LT670844">
    <property type="protein sequence ID" value="SHK84146.1"/>
    <property type="molecule type" value="Genomic_DNA"/>
</dbReference>
<dbReference type="RefSeq" id="WP_244562015.1">
    <property type="nucleotide sequence ID" value="NZ_LT670844.1"/>
</dbReference>
<sequence>MTIKLVALVLLCLMTGTAVAQEPKVTSLMSKDLPENPGREALMITVEHAPGGSSAIHRHNPFAAAKPWDGEPAPGKHLLIWSEQGLGDSLQFIRYAELCKKLFAKVSVLTESPLVRLFRALPFVDDAFDRTRGGNFHADEHVAMMSLPHRFDTVLETVPAAVPYLRVDPEIQAKWTAKFAGVAFAEGGGEAGVCDGDRAGASVTRSHHAVKHERC</sequence>
<feature type="chain" id="PRO_5012161094" evidence="1">
    <location>
        <begin position="21"/>
        <end position="215"/>
    </location>
</feature>
<evidence type="ECO:0000313" key="3">
    <source>
        <dbReference type="Proteomes" id="UP000189935"/>
    </source>
</evidence>
<gene>
    <name evidence="2" type="ORF">SAMN05444159_4331</name>
</gene>
<feature type="signal peptide" evidence="1">
    <location>
        <begin position="1"/>
        <end position="20"/>
    </location>
</feature>
<dbReference type="Proteomes" id="UP000189935">
    <property type="component" value="Chromosome I"/>
</dbReference>
<keyword evidence="1" id="KW-0732">Signal</keyword>
<evidence type="ECO:0000256" key="1">
    <source>
        <dbReference type="SAM" id="SignalP"/>
    </source>
</evidence>
<name>A0A1M6VSC8_9BRAD</name>
<dbReference type="SUPFAM" id="SSF53756">
    <property type="entry name" value="UDP-Glycosyltransferase/glycogen phosphorylase"/>
    <property type="match status" value="1"/>
</dbReference>
<dbReference type="AlphaFoldDB" id="A0A1M6VSC8"/>
<proteinExistence type="predicted"/>